<evidence type="ECO:0000256" key="4">
    <source>
        <dbReference type="ARBA" id="ARBA00022679"/>
    </source>
</evidence>
<evidence type="ECO:0008006" key="11">
    <source>
        <dbReference type="Google" id="ProtNLM"/>
    </source>
</evidence>
<dbReference type="Gene3D" id="3.40.50.150">
    <property type="entry name" value="Vaccinia Virus protein VP39"/>
    <property type="match status" value="1"/>
</dbReference>
<dbReference type="KEGG" id="tcm:HL41_02720"/>
<feature type="domain" description="RlmI-like PUA" evidence="8">
    <location>
        <begin position="6"/>
        <end position="72"/>
    </location>
</feature>
<dbReference type="GO" id="GO:0005737">
    <property type="term" value="C:cytoplasm"/>
    <property type="evidence" value="ECO:0007669"/>
    <property type="project" value="UniProtKB-SubCell"/>
</dbReference>
<keyword evidence="10" id="KW-1185">Reference proteome</keyword>
<dbReference type="CDD" id="cd11572">
    <property type="entry name" value="RlmI_M_like"/>
    <property type="match status" value="1"/>
</dbReference>
<dbReference type="Proteomes" id="UP000028481">
    <property type="component" value="Chromosome"/>
</dbReference>
<dbReference type="eggNOG" id="COG1092">
    <property type="taxonomic scope" value="Bacteria"/>
</dbReference>
<evidence type="ECO:0000256" key="5">
    <source>
        <dbReference type="ARBA" id="ARBA00022691"/>
    </source>
</evidence>
<dbReference type="InterPro" id="IPR019614">
    <property type="entry name" value="SAM-dep_methyl-trfase"/>
</dbReference>
<keyword evidence="4" id="KW-0808">Transferase</keyword>
<dbReference type="Pfam" id="PF17785">
    <property type="entry name" value="PUA_3"/>
    <property type="match status" value="1"/>
</dbReference>
<dbReference type="CDD" id="cd02440">
    <property type="entry name" value="AdoMet_MTases"/>
    <property type="match status" value="1"/>
</dbReference>
<dbReference type="GO" id="GO:0032259">
    <property type="term" value="P:methylation"/>
    <property type="evidence" value="ECO:0007669"/>
    <property type="project" value="UniProtKB-KW"/>
</dbReference>
<dbReference type="PANTHER" id="PTHR42873">
    <property type="entry name" value="RIBOSOMAL RNA LARGE SUBUNIT METHYLTRANSFERASE"/>
    <property type="match status" value="1"/>
</dbReference>
<keyword evidence="3" id="KW-0489">Methyltransferase</keyword>
<name>A0A075WTS9_9BACT</name>
<evidence type="ECO:0000256" key="2">
    <source>
        <dbReference type="ARBA" id="ARBA00022490"/>
    </source>
</evidence>
<evidence type="ECO:0000256" key="3">
    <source>
        <dbReference type="ARBA" id="ARBA00022603"/>
    </source>
</evidence>
<dbReference type="SUPFAM" id="SSF88697">
    <property type="entry name" value="PUA domain-like"/>
    <property type="match status" value="1"/>
</dbReference>
<proteinExistence type="inferred from homology"/>
<dbReference type="SUPFAM" id="SSF53335">
    <property type="entry name" value="S-adenosyl-L-methionine-dependent methyltransferases"/>
    <property type="match status" value="1"/>
</dbReference>
<dbReference type="PaxDb" id="289377-HL41_02720"/>
<evidence type="ECO:0000256" key="6">
    <source>
        <dbReference type="ARBA" id="ARBA00038091"/>
    </source>
</evidence>
<dbReference type="HOGENOM" id="CLU_014042_0_0_0"/>
<dbReference type="AlphaFoldDB" id="A0A075WTS9"/>
<keyword evidence="5" id="KW-0949">S-adenosyl-L-methionine</keyword>
<dbReference type="InterPro" id="IPR029063">
    <property type="entry name" value="SAM-dependent_MTases_sf"/>
</dbReference>
<comment type="subcellular location">
    <subcellularLocation>
        <location evidence="1">Cytoplasm</location>
    </subcellularLocation>
</comment>
<dbReference type="PROSITE" id="PS50890">
    <property type="entry name" value="PUA"/>
    <property type="match status" value="1"/>
</dbReference>
<dbReference type="Gene3D" id="2.30.130.10">
    <property type="entry name" value="PUA domain"/>
    <property type="match status" value="1"/>
</dbReference>
<dbReference type="OrthoDB" id="9805492at2"/>
<gene>
    <name evidence="9" type="ORF">HL41_02720</name>
</gene>
<dbReference type="CDD" id="cd21153">
    <property type="entry name" value="PUA_RlmI"/>
    <property type="match status" value="1"/>
</dbReference>
<evidence type="ECO:0000259" key="7">
    <source>
        <dbReference type="Pfam" id="PF10672"/>
    </source>
</evidence>
<dbReference type="Gene3D" id="3.30.750.80">
    <property type="entry name" value="RNA methyltransferase domain (HRMD) like"/>
    <property type="match status" value="1"/>
</dbReference>
<dbReference type="Pfam" id="PF10672">
    <property type="entry name" value="Methyltrans_SAM"/>
    <property type="match status" value="1"/>
</dbReference>
<evidence type="ECO:0000259" key="8">
    <source>
        <dbReference type="Pfam" id="PF17785"/>
    </source>
</evidence>
<sequence length="391" mass="45100">MLYPPVVLNKKGLQTYLQRHLWFTQKEIKDFKKTSEKIAPGDLVTILSEENHFLGIGYFNPQSFYCLKLLSREEQKIDEKFFLEAFTKALKLRKSFYPGEGCFRLVFSEGDFIPGLIVDIFEKVVVVQIHTLGMERLVDFVIEALKVLFTPQAIVLKNDHTKRQEEGLPLYTKVVYGNVEDPILVTMDGIKFLVPVITGQKTGFFLDQRENRRAIARFSKGLQVIDGFSYIGGFGFYCLKSGADRVFFIDRSANALLLVEEIAKINHWKEKVITLQGDVFHILKNPPKVDMIILDPPAFIKSHKHVLEGEKKYETLYFLGLKALERGFFFGFSCSHFLKFERLLNFIKTSLKRLQVDGKIIFKGIQAKDHPINPFVEETFYLKGVGLYIEK</sequence>
<evidence type="ECO:0000256" key="1">
    <source>
        <dbReference type="ARBA" id="ARBA00004496"/>
    </source>
</evidence>
<dbReference type="PANTHER" id="PTHR42873:SF1">
    <property type="entry name" value="S-ADENOSYLMETHIONINE-DEPENDENT METHYLTRANSFERASE DOMAIN-CONTAINING PROTEIN"/>
    <property type="match status" value="1"/>
</dbReference>
<dbReference type="STRING" id="289377.HL41_02720"/>
<feature type="domain" description="S-adenosylmethionine-dependent methyltransferase" evidence="7">
    <location>
        <begin position="186"/>
        <end position="303"/>
    </location>
</feature>
<keyword evidence="2" id="KW-0963">Cytoplasm</keyword>
<organism evidence="9 10">
    <name type="scientific">Thermodesulfobacterium commune DSM 2178</name>
    <dbReference type="NCBI Taxonomy" id="289377"/>
    <lineage>
        <taxon>Bacteria</taxon>
        <taxon>Pseudomonadati</taxon>
        <taxon>Thermodesulfobacteriota</taxon>
        <taxon>Thermodesulfobacteria</taxon>
        <taxon>Thermodesulfobacteriales</taxon>
        <taxon>Thermodesulfobacteriaceae</taxon>
        <taxon>Thermodesulfobacterium</taxon>
    </lineage>
</organism>
<evidence type="ECO:0000313" key="9">
    <source>
        <dbReference type="EMBL" id="AIH03793.1"/>
    </source>
</evidence>
<protein>
    <recommendedName>
        <fullName evidence="11">Class I SAM-dependent rRNA methyltransferase</fullName>
    </recommendedName>
</protein>
<dbReference type="InterPro" id="IPR036974">
    <property type="entry name" value="PUA_sf"/>
</dbReference>
<reference evidence="9 10" key="1">
    <citation type="journal article" date="2015" name="Genome Announc.">
        <title>Genome Sequence of a Sulfate-Reducing Thermophilic Bacterium, Thermodesulfobacterium commune DSM 2178T (Phylum Thermodesulfobacteria).</title>
        <authorList>
            <person name="Bhatnagar S."/>
            <person name="Badger J.H."/>
            <person name="Madupu R."/>
            <person name="Khouri H.M."/>
            <person name="O'Connor E.M."/>
            <person name="Robb F.T."/>
            <person name="Ward N.L."/>
            <person name="Eisen J.A."/>
        </authorList>
    </citation>
    <scope>NUCLEOTIDE SEQUENCE [LARGE SCALE GENOMIC DNA]</scope>
    <source>
        <strain evidence="9 10">DSM 2178</strain>
    </source>
</reference>
<dbReference type="InterPro" id="IPR041532">
    <property type="entry name" value="RlmI-like_PUA"/>
</dbReference>
<dbReference type="InterPro" id="IPR015947">
    <property type="entry name" value="PUA-like_sf"/>
</dbReference>
<dbReference type="GO" id="GO:0008168">
    <property type="term" value="F:methyltransferase activity"/>
    <property type="evidence" value="ECO:0007669"/>
    <property type="project" value="UniProtKB-KW"/>
</dbReference>
<comment type="similarity">
    <text evidence="6">Belongs to the methyltransferase superfamily. RlmI family.</text>
</comment>
<accession>A0A075WTS9</accession>
<evidence type="ECO:0000313" key="10">
    <source>
        <dbReference type="Proteomes" id="UP000028481"/>
    </source>
</evidence>
<dbReference type="RefSeq" id="WP_038061198.1">
    <property type="nucleotide sequence ID" value="NZ_CP008796.1"/>
</dbReference>
<dbReference type="GO" id="GO:0003723">
    <property type="term" value="F:RNA binding"/>
    <property type="evidence" value="ECO:0007669"/>
    <property type="project" value="InterPro"/>
</dbReference>
<dbReference type="EMBL" id="CP008796">
    <property type="protein sequence ID" value="AIH03793.1"/>
    <property type="molecule type" value="Genomic_DNA"/>
</dbReference>